<evidence type="ECO:0000313" key="1">
    <source>
        <dbReference type="EMBL" id="MEY9258457.1"/>
    </source>
</evidence>
<dbReference type="EMBL" id="JBGBYS010000006">
    <property type="protein sequence ID" value="MEY9258457.1"/>
    <property type="molecule type" value="Genomic_DNA"/>
</dbReference>
<sequence>MSVCDTCGNNYEETFTLSFGNSSWTFDSFECAIHKAAPTCEHCGCRILGHGDHDGQALFCCSHCAREAGNPEATDDKGGSR</sequence>
<comment type="caution">
    <text evidence="1">The sequence shown here is derived from an EMBL/GenBank/DDBJ whole genome shotgun (WGS) entry which is preliminary data.</text>
</comment>
<evidence type="ECO:0000313" key="2">
    <source>
        <dbReference type="Proteomes" id="UP001565435"/>
    </source>
</evidence>
<organism evidence="1 2">
    <name type="scientific">Brevibacterium epidermidis</name>
    <dbReference type="NCBI Taxonomy" id="1698"/>
    <lineage>
        <taxon>Bacteria</taxon>
        <taxon>Bacillati</taxon>
        <taxon>Actinomycetota</taxon>
        <taxon>Actinomycetes</taxon>
        <taxon>Micrococcales</taxon>
        <taxon>Brevibacteriaceae</taxon>
        <taxon>Brevibacterium</taxon>
    </lineage>
</organism>
<proteinExistence type="predicted"/>
<dbReference type="RefSeq" id="WP_370035720.1">
    <property type="nucleotide sequence ID" value="NZ_JBGBYS010000006.1"/>
</dbReference>
<protein>
    <submittedName>
        <fullName evidence="1">Phage terminase large subunit GpA-like protein</fullName>
    </submittedName>
</protein>
<reference evidence="1 2" key="1">
    <citation type="submission" date="2024-07" db="EMBL/GenBank/DDBJ databases">
        <title>Mealworm larvae gut microbial communities from Newark, Delaware, USA.</title>
        <authorList>
            <person name="Blenner M."/>
        </authorList>
    </citation>
    <scope>NUCLEOTIDE SEQUENCE [LARGE SCALE GENOMIC DNA]</scope>
    <source>
        <strain evidence="1 2">UD i117</strain>
    </source>
</reference>
<keyword evidence="2" id="KW-1185">Reference proteome</keyword>
<accession>A0ABV4EIV9</accession>
<dbReference type="Proteomes" id="UP001565435">
    <property type="component" value="Unassembled WGS sequence"/>
</dbReference>
<gene>
    <name evidence="1" type="ORF">ABH903_001478</name>
</gene>
<name>A0ABV4EIV9_BREEP</name>